<dbReference type="InterPro" id="IPR048970">
    <property type="entry name" value="OB_Ssb-like"/>
</dbReference>
<protein>
    <submittedName>
        <fullName evidence="3">TVG1242712 protein</fullName>
    </submittedName>
</protein>
<evidence type="ECO:0000313" key="3">
    <source>
        <dbReference type="EMBL" id="BAB60353.1"/>
    </source>
</evidence>
<dbReference type="InterPro" id="IPR012340">
    <property type="entry name" value="NA-bd_OB-fold"/>
</dbReference>
<keyword evidence="4" id="KW-1185">Reference proteome</keyword>
<evidence type="ECO:0000259" key="2">
    <source>
        <dbReference type="Pfam" id="PF21473"/>
    </source>
</evidence>
<dbReference type="GO" id="GO:0000724">
    <property type="term" value="P:double-strand break repair via homologous recombination"/>
    <property type="evidence" value="ECO:0007669"/>
    <property type="project" value="TreeGrafter"/>
</dbReference>
<feature type="domain" description="Single-stranded DNA binding protein Ssb-like OB fold" evidence="2">
    <location>
        <begin position="18"/>
        <end position="94"/>
    </location>
</feature>
<dbReference type="HOGENOM" id="CLU_031172_1_0_2"/>
<name>Q979F0_THEVO</name>
<dbReference type="InterPro" id="IPR051231">
    <property type="entry name" value="SOSS-B"/>
</dbReference>
<dbReference type="SMR" id="Q979F0"/>
<dbReference type="Pfam" id="PF21473">
    <property type="entry name" value="OB_Ssb-like"/>
    <property type="match status" value="1"/>
</dbReference>
<dbReference type="Proteomes" id="UP000001017">
    <property type="component" value="Chromosome"/>
</dbReference>
<keyword evidence="1" id="KW-0238">DNA-binding</keyword>
<proteinExistence type="predicted"/>
<dbReference type="eggNOG" id="arCOG01510">
    <property type="taxonomic scope" value="Archaea"/>
</dbReference>
<organism evidence="3 4">
    <name type="scientific">Thermoplasma volcanium (strain ATCC 51530 / DSM 4299 / JCM 9571 / NBRC 15438 / GSS1)</name>
    <dbReference type="NCBI Taxonomy" id="273116"/>
    <lineage>
        <taxon>Archaea</taxon>
        <taxon>Methanobacteriati</taxon>
        <taxon>Thermoplasmatota</taxon>
        <taxon>Thermoplasmata</taxon>
        <taxon>Thermoplasmatales</taxon>
        <taxon>Thermoplasmataceae</taxon>
        <taxon>Thermoplasma</taxon>
    </lineage>
</organism>
<dbReference type="PaxDb" id="273116-14325449"/>
<dbReference type="KEGG" id="tvo:TVG1242712"/>
<reference evidence="3 4" key="2">
    <citation type="journal article" date="2000" name="Proc. Natl. Acad. Sci. U.S.A.">
        <title>Archaeal adaptation to higher temperatures revealed by genomic sequence of Thermoplasma volcanium.</title>
        <authorList>
            <person name="Kawashima T."/>
            <person name="Amano N."/>
            <person name="Koike H."/>
            <person name="Makino S."/>
            <person name="Higuchi S."/>
            <person name="Kawashima-Ohya Y."/>
            <person name="Watanabe K."/>
            <person name="Yamazaki M."/>
            <person name="Kanehori K."/>
            <person name="Kawamoto T."/>
            <person name="Nunoshiba T."/>
            <person name="Yamamoto Y."/>
            <person name="Aramaki H."/>
            <person name="Makino K."/>
            <person name="Suzuki M."/>
        </authorList>
    </citation>
    <scope>NUCLEOTIDE SEQUENCE [LARGE SCALE GENOMIC DNA]</scope>
    <source>
        <strain evidence="4">ATCC 51530 / DSM 4299 / JCM 9571 / NBRC 15438 / GSS1</strain>
    </source>
</reference>
<dbReference type="DNASU" id="1441325"/>
<dbReference type="NCBIfam" id="NF004998">
    <property type="entry name" value="PRK06386.1"/>
    <property type="match status" value="1"/>
</dbReference>
<dbReference type="RefSeq" id="WP_241760270.1">
    <property type="nucleotide sequence ID" value="NC_002689.2"/>
</dbReference>
<reference evidence="3 4" key="1">
    <citation type="journal article" date="1999" name="Proc. Jpn. Acad.">
        <title>Determination of the complete genomic DNA sequence of Thermoplasma volvanium GSS1.</title>
        <authorList>
            <person name="Kawashima T."/>
            <person name="Yamamoto Y."/>
            <person name="Aramaki H."/>
            <person name="Nunoshiba T."/>
            <person name="Kawamoto T."/>
            <person name="Watanabe K."/>
            <person name="Yamazaki M."/>
            <person name="Kanehori K."/>
            <person name="Amano N."/>
            <person name="Ohya Y."/>
            <person name="Makino K."/>
            <person name="Suzuki M."/>
        </authorList>
    </citation>
    <scope>NUCLEOTIDE SEQUENCE [LARGE SCALE GENOMIC DNA]</scope>
    <source>
        <strain evidence="4">ATCC 51530 / DSM 4299 / JCM 9571 / NBRC 15438 / GSS1</strain>
    </source>
</reference>
<dbReference type="GO" id="GO:0010212">
    <property type="term" value="P:response to ionizing radiation"/>
    <property type="evidence" value="ECO:0007669"/>
    <property type="project" value="TreeGrafter"/>
</dbReference>
<dbReference type="STRING" id="273116.gene:9382014"/>
<dbReference type="Gene3D" id="2.40.50.140">
    <property type="entry name" value="Nucleic acid-binding proteins"/>
    <property type="match status" value="2"/>
</dbReference>
<sequence length="363" mass="40247">MIGIVMLSKIANIDAARQGLDLKVKVLSLNKKTIKNDRGETTYFYGIIGDDTGTVSFTAWSFPAAVKSGDVVEIKNCYSSLYNGKIRIYVDSRSQVVLKPDEYLEVKRTVELVKLRDLSLTTPYVSVIGRISGIKEKNYDSDRGSKIVYQGFIEDETAKVRISSFGKPLKDGEIVRVENARVSQYNGYMGISIGENSSIDNVQAQIEVGSRPIFIAEIKSPIGGVTITGFAVSVGQGSRIFTKCSICKKILEDGKCKDHPRAPVYLDIFGYFLLSDGTGSLTCYLNKDSFLPYIKMDTEEFKSQAFSMNPNMLIKKNILGKCLSVTGDLRLRDDKITMNASSIKEADADSVKDIEKTIQEEFQ</sequence>
<dbReference type="PANTHER" id="PTHR13356">
    <property type="entry name" value="OB FOLD NUCLEIC ACID BINDING PROTEIN-RELATED"/>
    <property type="match status" value="1"/>
</dbReference>
<dbReference type="PANTHER" id="PTHR13356:SF0">
    <property type="entry name" value="SOSS COMPLEX SUBUNIT B HOMOLOG"/>
    <property type="match status" value="1"/>
</dbReference>
<dbReference type="GeneID" id="1441325"/>
<gene>
    <name evidence="3" type="ORF">TVG1242712</name>
</gene>
<dbReference type="EMBL" id="BA000011">
    <property type="protein sequence ID" value="BAB60353.1"/>
    <property type="molecule type" value="Genomic_DNA"/>
</dbReference>
<accession>Q979F0</accession>
<dbReference type="CDD" id="cd04491">
    <property type="entry name" value="SoSSB_OBF"/>
    <property type="match status" value="2"/>
</dbReference>
<dbReference type="AlphaFoldDB" id="Q979F0"/>
<dbReference type="SUPFAM" id="SSF50249">
    <property type="entry name" value="Nucleic acid-binding proteins"/>
    <property type="match status" value="2"/>
</dbReference>
<evidence type="ECO:0000313" key="4">
    <source>
        <dbReference type="Proteomes" id="UP000001017"/>
    </source>
</evidence>
<evidence type="ECO:0000256" key="1">
    <source>
        <dbReference type="ARBA" id="ARBA00023125"/>
    </source>
</evidence>
<dbReference type="GO" id="GO:0003677">
    <property type="term" value="F:DNA binding"/>
    <property type="evidence" value="ECO:0007669"/>
    <property type="project" value="UniProtKB-KW"/>
</dbReference>
<dbReference type="PhylomeDB" id="Q979F0"/>